<dbReference type="SUPFAM" id="SSF81301">
    <property type="entry name" value="Nucleotidyltransferase"/>
    <property type="match status" value="2"/>
</dbReference>
<dbReference type="EC" id="2.7.7.42" evidence="7"/>
<evidence type="ECO:0000313" key="11">
    <source>
        <dbReference type="EMBL" id="OOV87108.1"/>
    </source>
</evidence>
<dbReference type="InterPro" id="IPR023057">
    <property type="entry name" value="GlnE"/>
</dbReference>
<name>A0A1T1HB63_OCELI</name>
<accession>A0A1T1HB63</accession>
<feature type="domain" description="PII-uridylyltransferase/Glutamine-synthetase adenylyltransferase" evidence="10">
    <location>
        <begin position="867"/>
        <end position="943"/>
    </location>
</feature>
<dbReference type="CDD" id="cd05401">
    <property type="entry name" value="NT_GlnE_GlnD_like"/>
    <property type="match status" value="2"/>
</dbReference>
<dbReference type="Proteomes" id="UP000190064">
    <property type="component" value="Unassembled WGS sequence"/>
</dbReference>
<comment type="function">
    <text evidence="7">Involved in the regulation of glutamine synthetase GlnA, a key enzyme in the process to assimilate ammonia. When cellular nitrogen levels are high, the C-terminal adenylyl transferase (AT) inactivates GlnA by covalent transfer of an adenylyl group from ATP to specific tyrosine residue of GlnA, thus reducing its activity. Conversely, when nitrogen levels are low, the N-terminal adenylyl removase (AR) activates GlnA by removing the adenylyl group by phosphorolysis, increasing its activity. The regulatory region of GlnE binds the signal transduction protein PII (GlnB) which indicates the nitrogen status of the cell.</text>
</comment>
<feature type="region of interest" description="Disordered" evidence="8">
    <location>
        <begin position="1"/>
        <end position="20"/>
    </location>
</feature>
<dbReference type="PANTHER" id="PTHR30621:SF0">
    <property type="entry name" value="BIFUNCTIONAL GLUTAMINE SYNTHETASE ADENYLYLTRANSFERASE_ADENYLYL-REMOVING ENZYME"/>
    <property type="match status" value="1"/>
</dbReference>
<dbReference type="FunFam" id="1.20.120.330:FF:000005">
    <property type="entry name" value="Bifunctional glutamine synthetase adenylyltransferase/adenylyl-removing enzyme"/>
    <property type="match status" value="1"/>
</dbReference>
<evidence type="ECO:0000256" key="1">
    <source>
        <dbReference type="ARBA" id="ARBA00022679"/>
    </source>
</evidence>
<evidence type="ECO:0000256" key="5">
    <source>
        <dbReference type="ARBA" id="ARBA00022842"/>
    </source>
</evidence>
<feature type="region of interest" description="Adenylyl removase" evidence="7">
    <location>
        <begin position="1"/>
        <end position="460"/>
    </location>
</feature>
<feature type="domain" description="Glutamate-ammonia ligase adenylyltransferase repeated" evidence="9">
    <location>
        <begin position="574"/>
        <end position="831"/>
    </location>
</feature>
<dbReference type="PANTHER" id="PTHR30621">
    <property type="entry name" value="GLUTAMINE SYNTHETASE ADENYLYLTRANSFERASE"/>
    <property type="match status" value="1"/>
</dbReference>
<reference evidence="11" key="1">
    <citation type="submission" date="2017-02" db="EMBL/GenBank/DDBJ databases">
        <title>Draft Genome Sequence of the Salt Water Bacterium Oceanospirillum linum ATCC 11336.</title>
        <authorList>
            <person name="Trachtenberg A.M."/>
            <person name="Carney J.G."/>
            <person name="Linnane J.D."/>
            <person name="Rheaume B.A."/>
            <person name="Pitts N.L."/>
            <person name="Mykles D.L."/>
            <person name="Maclea K.S."/>
        </authorList>
    </citation>
    <scope>NUCLEOTIDE SEQUENCE [LARGE SCALE GENOMIC DNA]</scope>
    <source>
        <strain evidence="11">ATCC 11336</strain>
    </source>
</reference>
<evidence type="ECO:0000259" key="9">
    <source>
        <dbReference type="Pfam" id="PF03710"/>
    </source>
</evidence>
<evidence type="ECO:0000259" key="10">
    <source>
        <dbReference type="Pfam" id="PF08335"/>
    </source>
</evidence>
<organism evidence="11 12">
    <name type="scientific">Oceanospirillum linum</name>
    <dbReference type="NCBI Taxonomy" id="966"/>
    <lineage>
        <taxon>Bacteria</taxon>
        <taxon>Pseudomonadati</taxon>
        <taxon>Pseudomonadota</taxon>
        <taxon>Gammaproteobacteria</taxon>
        <taxon>Oceanospirillales</taxon>
        <taxon>Oceanospirillaceae</taxon>
        <taxon>Oceanospirillum</taxon>
    </lineage>
</organism>
<dbReference type="EMBL" id="MTSD02000003">
    <property type="protein sequence ID" value="OOV87108.1"/>
    <property type="molecule type" value="Genomic_DNA"/>
</dbReference>
<evidence type="ECO:0000256" key="6">
    <source>
        <dbReference type="ARBA" id="ARBA00023268"/>
    </source>
</evidence>
<dbReference type="Gene3D" id="3.30.460.10">
    <property type="entry name" value="Beta Polymerase, domain 2"/>
    <property type="match status" value="2"/>
</dbReference>
<dbReference type="STRING" id="966.BTA35_0208890"/>
<feature type="domain" description="Glutamate-ammonia ligase adenylyltransferase repeated" evidence="9">
    <location>
        <begin position="48"/>
        <end position="294"/>
    </location>
</feature>
<dbReference type="Gene3D" id="1.20.120.1510">
    <property type="match status" value="1"/>
</dbReference>
<dbReference type="HAMAP" id="MF_00802">
    <property type="entry name" value="GlnE"/>
    <property type="match status" value="1"/>
</dbReference>
<evidence type="ECO:0000256" key="4">
    <source>
        <dbReference type="ARBA" id="ARBA00022840"/>
    </source>
</evidence>
<protein>
    <recommendedName>
        <fullName evidence="7">Bifunctional glutamine synthetase adenylyltransferase/adenylyl-removing enzyme</fullName>
    </recommendedName>
    <alternativeName>
        <fullName evidence="7">ATP:glutamine synthetase adenylyltransferase</fullName>
    </alternativeName>
    <alternativeName>
        <fullName evidence="7">ATase</fullName>
    </alternativeName>
    <domain>
        <recommendedName>
            <fullName evidence="7">Glutamine synthetase adenylyl-L-tyrosine phosphorylase</fullName>
            <ecNumber evidence="7">2.7.7.89</ecNumber>
        </recommendedName>
        <alternativeName>
            <fullName evidence="7">Adenylyl removase</fullName>
            <shortName evidence="7">AR</shortName>
            <shortName evidence="7">AT-N</shortName>
        </alternativeName>
    </domain>
    <domain>
        <recommendedName>
            <fullName evidence="7">Glutamine synthetase adenylyl transferase</fullName>
            <ecNumber evidence="7">2.7.7.42</ecNumber>
        </recommendedName>
        <alternativeName>
            <fullName evidence="7">Adenylyl transferase</fullName>
            <shortName evidence="7">AT</shortName>
            <shortName evidence="7">AT-C</shortName>
        </alternativeName>
    </domain>
</protein>
<keyword evidence="3 7" id="KW-0547">Nucleotide-binding</keyword>
<comment type="caution">
    <text evidence="11">The sequence shown here is derived from an EMBL/GenBank/DDBJ whole genome shotgun (WGS) entry which is preliminary data.</text>
</comment>
<dbReference type="NCBIfam" id="NF008292">
    <property type="entry name" value="PRK11072.1"/>
    <property type="match status" value="1"/>
</dbReference>
<keyword evidence="4 7" id="KW-0067">ATP-binding</keyword>
<dbReference type="Pfam" id="PF03710">
    <property type="entry name" value="GlnE"/>
    <property type="match status" value="2"/>
</dbReference>
<dbReference type="Gene3D" id="1.10.4050.10">
    <property type="entry name" value="Glutamine synthase adenylyltransferase GlnE"/>
    <property type="match status" value="1"/>
</dbReference>
<feature type="domain" description="PII-uridylyltransferase/Glutamine-synthetase adenylyltransferase" evidence="10">
    <location>
        <begin position="317"/>
        <end position="455"/>
    </location>
</feature>
<keyword evidence="6 7" id="KW-0511">Multifunctional enzyme</keyword>
<keyword evidence="2 7" id="KW-0548">Nucleotidyltransferase</keyword>
<evidence type="ECO:0000256" key="7">
    <source>
        <dbReference type="HAMAP-Rule" id="MF_00802"/>
    </source>
</evidence>
<dbReference type="InterPro" id="IPR013546">
    <property type="entry name" value="PII_UdlTrfase/GS_AdlTrfase"/>
</dbReference>
<dbReference type="FunFam" id="3.30.460.10:FF:000009">
    <property type="entry name" value="Bifunctional glutamine synthetase adenylyltransferase/adenylyl-removing enzyme"/>
    <property type="match status" value="2"/>
</dbReference>
<dbReference type="GO" id="GO:0000287">
    <property type="term" value="F:magnesium ion binding"/>
    <property type="evidence" value="ECO:0007669"/>
    <property type="project" value="UniProtKB-UniRule"/>
</dbReference>
<keyword evidence="1 7" id="KW-0808">Transferase</keyword>
<comment type="cofactor">
    <cofactor evidence="7">
        <name>Mg(2+)</name>
        <dbReference type="ChEBI" id="CHEBI:18420"/>
    </cofactor>
</comment>
<dbReference type="GO" id="GO:0005829">
    <property type="term" value="C:cytosol"/>
    <property type="evidence" value="ECO:0007669"/>
    <property type="project" value="TreeGrafter"/>
</dbReference>
<evidence type="ECO:0000256" key="2">
    <source>
        <dbReference type="ARBA" id="ARBA00022695"/>
    </source>
</evidence>
<dbReference type="EC" id="2.7.7.89" evidence="7"/>
<gene>
    <name evidence="7" type="primary">glnE</name>
    <name evidence="11" type="ORF">BTA35_0208890</name>
</gene>
<dbReference type="InterPro" id="IPR005190">
    <property type="entry name" value="GlnE_rpt_dom"/>
</dbReference>
<dbReference type="AlphaFoldDB" id="A0A1T1HB63"/>
<evidence type="ECO:0000313" key="12">
    <source>
        <dbReference type="Proteomes" id="UP000190064"/>
    </source>
</evidence>
<keyword evidence="5 7" id="KW-0460">Magnesium</keyword>
<dbReference type="RefSeq" id="WP_078319461.1">
    <property type="nucleotide sequence ID" value="NZ_FXTS01000003.1"/>
</dbReference>
<evidence type="ECO:0000256" key="3">
    <source>
        <dbReference type="ARBA" id="ARBA00022741"/>
    </source>
</evidence>
<comment type="similarity">
    <text evidence="7">Belongs to the GlnE family.</text>
</comment>
<comment type="catalytic activity">
    <reaction evidence="7">
        <text>[glutamine synthetase]-L-tyrosine + ATP = [glutamine synthetase]-O(4)-(5'-adenylyl)-L-tyrosine + diphosphate</text>
        <dbReference type="Rhea" id="RHEA:18589"/>
        <dbReference type="Rhea" id="RHEA-COMP:10660"/>
        <dbReference type="Rhea" id="RHEA-COMP:10661"/>
        <dbReference type="ChEBI" id="CHEBI:30616"/>
        <dbReference type="ChEBI" id="CHEBI:33019"/>
        <dbReference type="ChEBI" id="CHEBI:46858"/>
        <dbReference type="ChEBI" id="CHEBI:83624"/>
        <dbReference type="EC" id="2.7.7.42"/>
    </reaction>
</comment>
<dbReference type="GO" id="GO:0000820">
    <property type="term" value="P:regulation of glutamine family amino acid metabolic process"/>
    <property type="evidence" value="ECO:0007669"/>
    <property type="project" value="UniProtKB-UniRule"/>
</dbReference>
<feature type="region of interest" description="Adenylyl transferase" evidence="7">
    <location>
        <begin position="470"/>
        <end position="977"/>
    </location>
</feature>
<sequence>MSSSILQQPAQQLPENLQTTSDQQWQKLQEGLDAELFEGLKALPHAEKIIVCSEYVVDSMLRFPYLLAEMLEQEWFTAPLNAARMRAILQAKLAGCSTENDLHRALRQFRRQMMMRIIWRDFSFTANMWQTTAELSDLADICVDEALNWLYDFYTPKWGTPYSKEEEGSAPQPQRMSVIGMGKLGACELNLSSDIDLMFCFPKHGQTQGGSRSLDNQDFFIRLGQKLIAALDVNTVDGFVFRVDMRLRPYGQSGSLALSHNAMVEYYHDQGREWERYAMIKARIIAGDLDGGNALLEELNSFVYRKYVDFSAIESLRDMKSMINREVRRKGLFTNVKLGPGGIREVEFITQVFQLIRGGRDTELQERSIRKVLPIISDLGLIPQGVTDELLEGYLFLRNAEHALQGVADQQTQTLPEDDFPRLRMAYIMNFDNWQDFEARLELERAKVSKHFANVIAAPEDEEEQDDSQSAELGALWKGEYDPEGGARLLQEQGFEDSESTYRRLDSLRCSRVVQGLQREGRERLEAFMPMLLQAVTESHAPSQTLERTLLLVEAVLRRSAYFVLLMENPSALRQLVKLCSASPWIAEHLAKTPILLDELLNPATLYTPADIELLRDDLRQQMLRLPEEDEEAQMEALRYFKRAHVLRVAASDINQTRHLMKVSDYLTFIAEAVLEYVLQMAWKTLTDKYGVPAKADGVLCDPAFVIVGYGKMGGIELGYGSDLDLVFLHDAAPQGVTDGDSKGKKSIDNGVFFTRLGQRIIHILNTLTPSGQLYEVDMRLRPSGNSGLLVSSVKAFRDYQLKEAWTWEKQALVRARVVAGSPEVAEKFAQVRAEILTERRDLNQLRDDVVSMRIKMRDNLGSKPDATGEHTSFHLKQDAGGMVDIEFIAQYCVLRFGDQHPELLQWTDNMRILETVEQVGLLTPDQVAQLSEAYLVYRQAAHDASMQMVPSVVPADQFTEHRANVTRIWQSLLESR</sequence>
<evidence type="ECO:0000256" key="8">
    <source>
        <dbReference type="SAM" id="MobiDB-lite"/>
    </source>
</evidence>
<dbReference type="Pfam" id="PF08335">
    <property type="entry name" value="GlnD_UR_UTase"/>
    <property type="match status" value="2"/>
</dbReference>
<dbReference type="GO" id="GO:0005524">
    <property type="term" value="F:ATP binding"/>
    <property type="evidence" value="ECO:0007669"/>
    <property type="project" value="UniProtKB-UniRule"/>
</dbReference>
<comment type="catalytic activity">
    <reaction evidence="7">
        <text>[glutamine synthetase]-O(4)-(5'-adenylyl)-L-tyrosine + phosphate = [glutamine synthetase]-L-tyrosine + ADP</text>
        <dbReference type="Rhea" id="RHEA:43716"/>
        <dbReference type="Rhea" id="RHEA-COMP:10660"/>
        <dbReference type="Rhea" id="RHEA-COMP:10661"/>
        <dbReference type="ChEBI" id="CHEBI:43474"/>
        <dbReference type="ChEBI" id="CHEBI:46858"/>
        <dbReference type="ChEBI" id="CHEBI:83624"/>
        <dbReference type="ChEBI" id="CHEBI:456216"/>
        <dbReference type="EC" id="2.7.7.89"/>
    </reaction>
</comment>
<keyword evidence="12" id="KW-1185">Reference proteome</keyword>
<dbReference type="GO" id="GO:0008882">
    <property type="term" value="F:[glutamate-ammonia-ligase] adenylyltransferase activity"/>
    <property type="evidence" value="ECO:0007669"/>
    <property type="project" value="UniProtKB-UniRule"/>
</dbReference>
<dbReference type="Gene3D" id="1.20.120.330">
    <property type="entry name" value="Nucleotidyltransferases domain 2"/>
    <property type="match status" value="2"/>
</dbReference>
<dbReference type="GO" id="GO:0047388">
    <property type="term" value="F:[glutamine synthetase]-adenylyl-L-tyrosine phosphorylase activity"/>
    <property type="evidence" value="ECO:0007669"/>
    <property type="project" value="UniProtKB-EC"/>
</dbReference>
<dbReference type="InterPro" id="IPR043519">
    <property type="entry name" value="NT_sf"/>
</dbReference>
<dbReference type="SUPFAM" id="SSF81593">
    <property type="entry name" value="Nucleotidyltransferase substrate binding subunit/domain"/>
    <property type="match status" value="2"/>
</dbReference>
<proteinExistence type="inferred from homology"/>